<organism evidence="1 2">
    <name type="scientific">Xanthocytophaga agilis</name>
    <dbReference type="NCBI Taxonomy" id="3048010"/>
    <lineage>
        <taxon>Bacteria</taxon>
        <taxon>Pseudomonadati</taxon>
        <taxon>Bacteroidota</taxon>
        <taxon>Cytophagia</taxon>
        <taxon>Cytophagales</taxon>
        <taxon>Rhodocytophagaceae</taxon>
        <taxon>Xanthocytophaga</taxon>
    </lineage>
</organism>
<dbReference type="InterPro" id="IPR012808">
    <property type="entry name" value="CHP02453"/>
</dbReference>
<evidence type="ECO:0000313" key="2">
    <source>
        <dbReference type="Proteomes" id="UP001232063"/>
    </source>
</evidence>
<dbReference type="Pfam" id="PF09365">
    <property type="entry name" value="DUF2461"/>
    <property type="match status" value="1"/>
</dbReference>
<keyword evidence="2" id="KW-1185">Reference proteome</keyword>
<name>A0AAE3R1I7_9BACT</name>
<sequence>MQTALTFLNQLKDNNTREWFQEHKYEYEQSRSVFIQLVKEILAAMAPFEPELSELDAKSCVFRIYRDVRFSKDKSPYKTHYGAWIANANKSLVWPGYYIHIQPGESFLAGGLWMPPAEQLKKIRQEIDYNGHKLHEIVNNTTFQNFFKDFSEEEKLKTAPKGYPSDHPDIEWLKLKSFTVSCRIKDAELSKKTFKDTCIEVFQAIKPLNDFLKTSIE</sequence>
<dbReference type="PIRSF" id="PIRSF028451">
    <property type="entry name" value="UCP028451"/>
    <property type="match status" value="1"/>
</dbReference>
<protein>
    <submittedName>
        <fullName evidence="1">DUF2461 domain-containing protein</fullName>
    </submittedName>
</protein>
<proteinExistence type="predicted"/>
<dbReference type="RefSeq" id="WP_314509274.1">
    <property type="nucleotide sequence ID" value="NZ_JASJOU010000001.1"/>
</dbReference>
<dbReference type="Proteomes" id="UP001232063">
    <property type="component" value="Unassembled WGS sequence"/>
</dbReference>
<dbReference type="EMBL" id="JASJOU010000001">
    <property type="protein sequence ID" value="MDJ1499735.1"/>
    <property type="molecule type" value="Genomic_DNA"/>
</dbReference>
<accession>A0AAE3R1I7</accession>
<dbReference type="PANTHER" id="PTHR36452">
    <property type="entry name" value="CHROMOSOME 12, WHOLE GENOME SHOTGUN SEQUENCE"/>
    <property type="match status" value="1"/>
</dbReference>
<dbReference type="InterPro" id="IPR015996">
    <property type="entry name" value="UCP028451"/>
</dbReference>
<dbReference type="PANTHER" id="PTHR36452:SF1">
    <property type="entry name" value="DUF2461 DOMAIN-CONTAINING PROTEIN"/>
    <property type="match status" value="1"/>
</dbReference>
<comment type="caution">
    <text evidence="1">The sequence shown here is derived from an EMBL/GenBank/DDBJ whole genome shotgun (WGS) entry which is preliminary data.</text>
</comment>
<dbReference type="AlphaFoldDB" id="A0AAE3R1I7"/>
<gene>
    <name evidence="1" type="ORF">QNI22_03715</name>
</gene>
<evidence type="ECO:0000313" key="1">
    <source>
        <dbReference type="EMBL" id="MDJ1499735.1"/>
    </source>
</evidence>
<dbReference type="NCBIfam" id="TIGR02453">
    <property type="entry name" value="TIGR02453 family protein"/>
    <property type="match status" value="1"/>
</dbReference>
<reference evidence="1" key="1">
    <citation type="submission" date="2023-05" db="EMBL/GenBank/DDBJ databases">
        <authorList>
            <person name="Zhang X."/>
        </authorList>
    </citation>
    <scope>NUCLEOTIDE SEQUENCE</scope>
    <source>
        <strain evidence="1">BD1B2-1</strain>
    </source>
</reference>